<accession>A0A8J9S3W1</accession>
<evidence type="ECO:0000256" key="1">
    <source>
        <dbReference type="SAM" id="MobiDB-lite"/>
    </source>
</evidence>
<feature type="region of interest" description="Disordered" evidence="1">
    <location>
        <begin position="1"/>
        <end position="54"/>
    </location>
</feature>
<proteinExistence type="predicted"/>
<feature type="region of interest" description="Disordered" evidence="1">
    <location>
        <begin position="96"/>
        <end position="122"/>
    </location>
</feature>
<dbReference type="Proteomes" id="UP000836788">
    <property type="component" value="Chromosome 14"/>
</dbReference>
<gene>
    <name evidence="2" type="ORF">PTTT1_LOCUS15655</name>
</gene>
<reference evidence="2" key="1">
    <citation type="submission" date="2022-02" db="EMBL/GenBank/DDBJ databases">
        <authorList>
            <person name="Giguere J D."/>
        </authorList>
    </citation>
    <scope>NUCLEOTIDE SEQUENCE</scope>
    <source>
        <strain evidence="2">CCAP 1055/1</strain>
    </source>
</reference>
<feature type="compositionally biased region" description="Low complexity" evidence="1">
    <location>
        <begin position="29"/>
        <end position="40"/>
    </location>
</feature>
<organism evidence="2">
    <name type="scientific">Phaeodactylum tricornutum</name>
    <name type="common">Diatom</name>
    <dbReference type="NCBI Taxonomy" id="2850"/>
    <lineage>
        <taxon>Eukaryota</taxon>
        <taxon>Sar</taxon>
        <taxon>Stramenopiles</taxon>
        <taxon>Ochrophyta</taxon>
        <taxon>Bacillariophyta</taxon>
        <taxon>Bacillariophyceae</taxon>
        <taxon>Bacillariophycidae</taxon>
        <taxon>Naviculales</taxon>
        <taxon>Phaeodactylaceae</taxon>
        <taxon>Phaeodactylum</taxon>
    </lineage>
</organism>
<evidence type="ECO:0000313" key="2">
    <source>
        <dbReference type="EMBL" id="CAG9281177.1"/>
    </source>
</evidence>
<feature type="compositionally biased region" description="Polar residues" evidence="1">
    <location>
        <begin position="41"/>
        <end position="53"/>
    </location>
</feature>
<name>A0A8J9S3W1_PHATR</name>
<sequence>MSSPQSARRTRRVKASSTLADMIVPDAGTSPDTTSSTTDTNELSQQEDSQQLKSLARKLQQTKRQLLLKSVEQPHDSIGQLRKLMLDLTMDSMDFDHVDRSPFGSLAGSIRRNRSVSDSSSE</sequence>
<protein>
    <submittedName>
        <fullName evidence="2">Uncharacterized protein</fullName>
    </submittedName>
</protein>
<dbReference type="EMBL" id="OU594955">
    <property type="protein sequence ID" value="CAG9281177.1"/>
    <property type="molecule type" value="Genomic_DNA"/>
</dbReference>
<dbReference type="AlphaFoldDB" id="A0A8J9S3W1"/>